<evidence type="ECO:0000259" key="2">
    <source>
        <dbReference type="Pfam" id="PF14611"/>
    </source>
</evidence>
<name>A0ABR1T3A1_9PEZI</name>
<feature type="region of interest" description="Disordered" evidence="1">
    <location>
        <begin position="193"/>
        <end position="246"/>
    </location>
</feature>
<reference evidence="5 6" key="1">
    <citation type="submission" date="2023-01" db="EMBL/GenBank/DDBJ databases">
        <title>Analysis of 21 Apiospora genomes using comparative genomics revels a genus with tremendous synthesis potential of carbohydrate active enzymes and secondary metabolites.</title>
        <authorList>
            <person name="Sorensen T."/>
        </authorList>
    </citation>
    <scope>NUCLEOTIDE SEQUENCE [LARGE SCALE GENOMIC DNA]</scope>
    <source>
        <strain evidence="5 6">CBS 20057</strain>
    </source>
</reference>
<feature type="compositionally biased region" description="Acidic residues" evidence="1">
    <location>
        <begin position="193"/>
        <end position="208"/>
    </location>
</feature>
<dbReference type="InterPro" id="IPR048401">
    <property type="entry name" value="SLS1_C"/>
</dbReference>
<proteinExistence type="predicted"/>
<dbReference type="Pfam" id="PF14611">
    <property type="entry name" value="KH_SLS1_1"/>
    <property type="match status" value="1"/>
</dbReference>
<gene>
    <name evidence="5" type="ORF">PG991_000233</name>
</gene>
<dbReference type="Pfam" id="PF20776">
    <property type="entry name" value="SLS1_N"/>
    <property type="match status" value="1"/>
</dbReference>
<feature type="domain" description="SLS1 first KH" evidence="2">
    <location>
        <begin position="312"/>
        <end position="380"/>
    </location>
</feature>
<feature type="domain" description="SLS1 C-terminal" evidence="4">
    <location>
        <begin position="488"/>
        <end position="901"/>
    </location>
</feature>
<evidence type="ECO:0000256" key="1">
    <source>
        <dbReference type="SAM" id="MobiDB-lite"/>
    </source>
</evidence>
<evidence type="ECO:0000259" key="4">
    <source>
        <dbReference type="Pfam" id="PF20778"/>
    </source>
</evidence>
<evidence type="ECO:0000259" key="3">
    <source>
        <dbReference type="Pfam" id="PF20776"/>
    </source>
</evidence>
<dbReference type="InterPro" id="IPR032741">
    <property type="entry name" value="Sls1_KH-1"/>
</dbReference>
<dbReference type="Proteomes" id="UP001396898">
    <property type="component" value="Unassembled WGS sequence"/>
</dbReference>
<sequence>MSHDDEQNSTNEADLATKPRDNSFYKSDFFATDDPAKDYNNPVLGRVPGEDGFTTRRVNMSKTRLARNRLLTEASESLGQNMLGKPAFAIVMKDSGLYKSKKRPAAAVDTATAQEESSKLEIQALLDQQDAPVTAEEVRANIDGLCPESETYLPEKEFRRIQHELAEGFLKTQLSDYIDRFKVALEEARDLEAETEEMEEMEETEELSEDNHNETELEGQASEAQDHTGTEESSPPGEAESTAPAPKYPWIREISPWVRLNSEEVAAGGLPDYADRHLHGYISEKATVKETLALRIMRECWGLHIEELMGGLGQVDVTVRKLEFSILMRGTRRFLKLLSDLFLDRGESMEVFTNKHTIRFVCTRPKAETLVRELDTMLQNLATRHFPVSLVAGPHDLLDEVLLEEVGRISNTYVKQSHSTKRIAVTWIEKRGRRDKDSEYDVEDLRHVVLRLLVTALKPEAALVKLYEPEELPADFTGRFLVDEHNREKWSWKDKLGRWARYIIPPGTQDAAVPLTDEDHPLPDSPVQLQFSELPPSLPKEDEDSTMQTARKILEGATDLDESKIADLKEAQIEVQEPPKQFPHQPARWSPKVHTYTSAVFGHVLLDAMGLPAKALISERDQTKTGLSSYPHIFSPIVPHPMQLAALHDGIQPDGQGDKPPFSVEHTILIRFMPSPTSKPEDPILPGPPLELRLALTNSDDPEITGIHSLRAIVETHLHDAMLPSAPVDVRVLQRRIATLQGHPEDLALWQPLQSFLARARLDIAHGKLEMPEHQRFQIPARLFYKSHPPAITKPIPPKVAAKREKLERKIQLRIPADKNEPVSIPYDFMGLELHRAVSVPYEGHILTYTSIEAGQGGGRRAELALSPTPSSSEVSVAGIGEELKTEEEQAPMSDFLKLVYRTAQTAKLWSGFAG</sequence>
<dbReference type="Pfam" id="PF20778">
    <property type="entry name" value="SLS1_C"/>
    <property type="match status" value="1"/>
</dbReference>
<feature type="domain" description="SLS1 N-terminal" evidence="3">
    <location>
        <begin position="133"/>
        <end position="305"/>
    </location>
</feature>
<dbReference type="InterPro" id="IPR048400">
    <property type="entry name" value="SLS1_N"/>
</dbReference>
<organism evidence="5 6">
    <name type="scientific">Apiospora marii</name>
    <dbReference type="NCBI Taxonomy" id="335849"/>
    <lineage>
        <taxon>Eukaryota</taxon>
        <taxon>Fungi</taxon>
        <taxon>Dikarya</taxon>
        <taxon>Ascomycota</taxon>
        <taxon>Pezizomycotina</taxon>
        <taxon>Sordariomycetes</taxon>
        <taxon>Xylariomycetidae</taxon>
        <taxon>Amphisphaeriales</taxon>
        <taxon>Apiosporaceae</taxon>
        <taxon>Apiospora</taxon>
    </lineage>
</organism>
<evidence type="ECO:0008006" key="7">
    <source>
        <dbReference type="Google" id="ProtNLM"/>
    </source>
</evidence>
<evidence type="ECO:0000313" key="5">
    <source>
        <dbReference type="EMBL" id="KAK8040445.1"/>
    </source>
</evidence>
<keyword evidence="6" id="KW-1185">Reference proteome</keyword>
<evidence type="ECO:0000313" key="6">
    <source>
        <dbReference type="Proteomes" id="UP001396898"/>
    </source>
</evidence>
<dbReference type="EMBL" id="JAQQWI010000001">
    <property type="protein sequence ID" value="KAK8040445.1"/>
    <property type="molecule type" value="Genomic_DNA"/>
</dbReference>
<protein>
    <recommendedName>
        <fullName evidence="7">Mediator of RNA polymerase II transcription subunit 17</fullName>
    </recommendedName>
</protein>
<comment type="caution">
    <text evidence="5">The sequence shown here is derived from an EMBL/GenBank/DDBJ whole genome shotgun (WGS) entry which is preliminary data.</text>
</comment>
<accession>A0ABR1T3A1</accession>
<feature type="region of interest" description="Disordered" evidence="1">
    <location>
        <begin position="1"/>
        <end position="31"/>
    </location>
</feature>